<name>A0A544SZW8_9BACI</name>
<dbReference type="RefSeq" id="WP_142540034.1">
    <property type="nucleotide sequence ID" value="NZ_BMIE01000008.1"/>
</dbReference>
<comment type="caution">
    <text evidence="1">The sequence shown here is derived from an EMBL/GenBank/DDBJ whole genome shotgun (WGS) entry which is preliminary data.</text>
</comment>
<dbReference type="AlphaFoldDB" id="A0A544SZW8"/>
<reference evidence="1 2" key="1">
    <citation type="submission" date="2019-05" db="EMBL/GenBank/DDBJ databases">
        <title>Psychrobacillus vulpis sp. nov., a new species isolated from feces of a red fox that inhabits in The Tablas de Daimiel Natural Park, Albacete, Spain.</title>
        <authorList>
            <person name="Rodriguez M."/>
            <person name="Reina J.C."/>
            <person name="Bejar V."/>
            <person name="Llamas I."/>
        </authorList>
    </citation>
    <scope>NUCLEOTIDE SEQUENCE [LARGE SCALE GENOMIC DNA]</scope>
    <source>
        <strain evidence="1 2">NEAU-3TGS17</strain>
    </source>
</reference>
<evidence type="ECO:0000313" key="2">
    <source>
        <dbReference type="Proteomes" id="UP000317316"/>
    </source>
</evidence>
<accession>A0A544SZW8</accession>
<proteinExistence type="predicted"/>
<keyword evidence="2" id="KW-1185">Reference proteome</keyword>
<evidence type="ECO:0000313" key="1">
    <source>
        <dbReference type="EMBL" id="TQR10714.1"/>
    </source>
</evidence>
<gene>
    <name evidence="1" type="ORF">FG382_16750</name>
</gene>
<protein>
    <recommendedName>
        <fullName evidence="3">Apea-like HEPN domain-containing protein</fullName>
    </recommendedName>
</protein>
<dbReference type="EMBL" id="VDGH01000010">
    <property type="protein sequence ID" value="TQR10714.1"/>
    <property type="molecule type" value="Genomic_DNA"/>
</dbReference>
<dbReference type="Proteomes" id="UP000317316">
    <property type="component" value="Unassembled WGS sequence"/>
</dbReference>
<dbReference type="OrthoDB" id="2988509at2"/>
<evidence type="ECO:0008006" key="3">
    <source>
        <dbReference type="Google" id="ProtNLM"/>
    </source>
</evidence>
<organism evidence="1 2">
    <name type="scientific">Psychrobacillus lasiicapitis</name>
    <dbReference type="NCBI Taxonomy" id="1636719"/>
    <lineage>
        <taxon>Bacteria</taxon>
        <taxon>Bacillati</taxon>
        <taxon>Bacillota</taxon>
        <taxon>Bacilli</taxon>
        <taxon>Bacillales</taxon>
        <taxon>Bacillaceae</taxon>
        <taxon>Psychrobacillus</taxon>
    </lineage>
</organism>
<sequence length="492" mass="58522">MTLTELIKEFKHDNLELSIDEDKVLIIQSKSDKFQYSTKSLSEGLILNVLSFISKVALENKFKIVSIVDEEIYLLNKKYDMQFVVYLSETEPSIDEYDKISKIIDILDSLSRANSNLYINGIHQSQQIVVGNDDWKCNVNFDYEDLHTFIHDINAFFNFKYNENRCLYGDDYIEYVIDFPELKSLFGYMKLPEVYCSEVYKDRIYYEITKISLPLFNLIMKEQEYGDEEEYQHHENFSLKVFNINSILGIPYTDSKFTEIALKITKNFLFKLSMKYNINLNIVEKNIYEINAEDIVSTLYEKLEMVKESDLYYNHEYDADLVQYYYQASLMEDSPFKYLAYYQVVECIYDEVLMANTIGDIQQLINSAWFNTNDKSDIQKIIDKIKWQNNSKKDEDKLKLVMDKYFKNNASDDIFLEANKEIIELCKKMKIIKDDFEFKDLQKILKVIYRYRCDCTHSNRNYPISKIADGNSIQDYIKLIRLIAERIILNYR</sequence>